<dbReference type="InterPro" id="IPR038454">
    <property type="entry name" value="DnaA_N_sf"/>
</dbReference>
<dbReference type="OrthoDB" id="8266275at2"/>
<name>A0A1L3F4E7_BRAJP</name>
<proteinExistence type="predicted"/>
<organism evidence="1 2">
    <name type="scientific">Bradyrhizobium japonicum</name>
    <dbReference type="NCBI Taxonomy" id="375"/>
    <lineage>
        <taxon>Bacteria</taxon>
        <taxon>Pseudomonadati</taxon>
        <taxon>Pseudomonadota</taxon>
        <taxon>Alphaproteobacteria</taxon>
        <taxon>Hyphomicrobiales</taxon>
        <taxon>Nitrobacteraceae</taxon>
        <taxon>Bradyrhizobium</taxon>
    </lineage>
</organism>
<dbReference type="Proteomes" id="UP000181962">
    <property type="component" value="Chromosome"/>
</dbReference>
<dbReference type="Gene3D" id="3.30.300.180">
    <property type="match status" value="1"/>
</dbReference>
<reference evidence="1 2" key="1">
    <citation type="submission" date="2016-11" db="EMBL/GenBank/DDBJ databases">
        <title>Complete Genome Sequence of Bradyrhizobium sp. strain J5, an isolated from soybean nodule in Hokkaido.</title>
        <authorList>
            <person name="Kanehara K."/>
        </authorList>
    </citation>
    <scope>NUCLEOTIDE SEQUENCE [LARGE SCALE GENOMIC DNA]</scope>
    <source>
        <strain evidence="1 2">J5</strain>
    </source>
</reference>
<dbReference type="AlphaFoldDB" id="A0A1L3F4E7"/>
<sequence length="231" mass="25375">MNITDFTARKLASADRATSDRRLTHLDFRLLWLLLSGADRKTGIVRRKQRDLAHTLGVTMRAVQISRDRLVGCGYLAPIGKTPGGYVSAYNVLGLEKTNLYSPSKKCEPAFAFEEKKANRRVKKANAGDEKGEPPFVHDPLVSLDIPSRAREPSSAEDALGPLGAELRQRIKPVVFDAWFGKGDARLVSQTGNTVTLAVRSKYFAAEIVNRFENHILSSAAGATRLIVEVA</sequence>
<dbReference type="EMBL" id="CP017637">
    <property type="protein sequence ID" value="APG08157.1"/>
    <property type="molecule type" value="Genomic_DNA"/>
</dbReference>
<gene>
    <name evidence="1" type="ORF">BKD09_07440</name>
</gene>
<dbReference type="RefSeq" id="WP_071909385.1">
    <property type="nucleotide sequence ID" value="NZ_CP017637.1"/>
</dbReference>
<evidence type="ECO:0000313" key="2">
    <source>
        <dbReference type="Proteomes" id="UP000181962"/>
    </source>
</evidence>
<evidence type="ECO:0000313" key="1">
    <source>
        <dbReference type="EMBL" id="APG08157.1"/>
    </source>
</evidence>
<evidence type="ECO:0008006" key="3">
    <source>
        <dbReference type="Google" id="ProtNLM"/>
    </source>
</evidence>
<accession>A0A1L3F4E7</accession>
<protein>
    <recommendedName>
        <fullName evidence="3">DnaA N-terminal domain-containing protein</fullName>
    </recommendedName>
</protein>